<accession>A0A5A7UPL1</accession>
<comment type="caution">
    <text evidence="1">The sequence shown here is derived from an EMBL/GenBank/DDBJ whole genome shotgun (WGS) entry which is preliminary data.</text>
</comment>
<evidence type="ECO:0000313" key="2">
    <source>
        <dbReference type="EMBL" id="TYK05243.1"/>
    </source>
</evidence>
<dbReference type="Proteomes" id="UP000321947">
    <property type="component" value="Unassembled WGS sequence"/>
</dbReference>
<protein>
    <submittedName>
        <fullName evidence="1">Uncharacterized protein</fullName>
    </submittedName>
</protein>
<gene>
    <name evidence="2" type="ORF">E5676_scaffold108G00530</name>
    <name evidence="1" type="ORF">E6C27_scaffold226G00230</name>
</gene>
<evidence type="ECO:0000313" key="3">
    <source>
        <dbReference type="Proteomes" id="UP000321393"/>
    </source>
</evidence>
<evidence type="ECO:0000313" key="1">
    <source>
        <dbReference type="EMBL" id="KAA0056256.1"/>
    </source>
</evidence>
<evidence type="ECO:0000313" key="4">
    <source>
        <dbReference type="Proteomes" id="UP000321947"/>
    </source>
</evidence>
<name>A0A5A7UPL1_CUCMM</name>
<dbReference type="OrthoDB" id="1714944at2759"/>
<sequence length="90" mass="10509">MIEKGIYPYKGNMPEFLTTPIKAFKWKRLFQGLNAIRPDVANLFYKGDINEKEQYTEVKGRRVDFVPEAINVLYGLDDNEIGHVIFKDLK</sequence>
<dbReference type="EMBL" id="SSTE01007677">
    <property type="protein sequence ID" value="KAA0056256.1"/>
    <property type="molecule type" value="Genomic_DNA"/>
</dbReference>
<organism evidence="1 3">
    <name type="scientific">Cucumis melo var. makuwa</name>
    <name type="common">Oriental melon</name>
    <dbReference type="NCBI Taxonomy" id="1194695"/>
    <lineage>
        <taxon>Eukaryota</taxon>
        <taxon>Viridiplantae</taxon>
        <taxon>Streptophyta</taxon>
        <taxon>Embryophyta</taxon>
        <taxon>Tracheophyta</taxon>
        <taxon>Spermatophyta</taxon>
        <taxon>Magnoliopsida</taxon>
        <taxon>eudicotyledons</taxon>
        <taxon>Gunneridae</taxon>
        <taxon>Pentapetalae</taxon>
        <taxon>rosids</taxon>
        <taxon>fabids</taxon>
        <taxon>Cucurbitales</taxon>
        <taxon>Cucurbitaceae</taxon>
        <taxon>Benincaseae</taxon>
        <taxon>Cucumis</taxon>
    </lineage>
</organism>
<dbReference type="Proteomes" id="UP000321393">
    <property type="component" value="Unassembled WGS sequence"/>
</dbReference>
<dbReference type="EMBL" id="SSTD01013924">
    <property type="protein sequence ID" value="TYK05243.1"/>
    <property type="molecule type" value="Genomic_DNA"/>
</dbReference>
<dbReference type="AlphaFoldDB" id="A0A5A7UPL1"/>
<proteinExistence type="predicted"/>
<reference evidence="3 4" key="1">
    <citation type="submission" date="2019-08" db="EMBL/GenBank/DDBJ databases">
        <title>Draft genome sequences of two oriental melons (Cucumis melo L. var makuwa).</title>
        <authorList>
            <person name="Kwon S.-Y."/>
        </authorList>
    </citation>
    <scope>NUCLEOTIDE SEQUENCE [LARGE SCALE GENOMIC DNA]</scope>
    <source>
        <strain evidence="4">cv. Chang Bougi</strain>
        <strain evidence="3">cv. SW 3</strain>
        <tissue evidence="1">Leaf</tissue>
    </source>
</reference>